<evidence type="ECO:0000256" key="6">
    <source>
        <dbReference type="RuleBase" id="RU000416"/>
    </source>
</evidence>
<proteinExistence type="inferred from homology"/>
<evidence type="ECO:0000256" key="5">
    <source>
        <dbReference type="PROSITE-ProRule" id="PRU01016"/>
    </source>
</evidence>
<dbReference type="Proteomes" id="UP000292507">
    <property type="component" value="Unassembled WGS sequence"/>
</dbReference>
<evidence type="ECO:0000256" key="4">
    <source>
        <dbReference type="ARBA" id="ARBA00022747"/>
    </source>
</evidence>
<protein>
    <recommendedName>
        <fullName evidence="7">Cytosine-specific methyltransferase</fullName>
        <ecNumber evidence="7">2.1.1.37</ecNumber>
    </recommendedName>
</protein>
<dbReference type="Gene3D" id="3.90.120.10">
    <property type="entry name" value="DNA Methylase, subunit A, domain 2"/>
    <property type="match status" value="1"/>
</dbReference>
<dbReference type="AlphaFoldDB" id="A0A4Q7Y7E6"/>
<dbReference type="EMBL" id="SHKV01000001">
    <property type="protein sequence ID" value="RZU32484.1"/>
    <property type="molecule type" value="Genomic_DNA"/>
</dbReference>
<dbReference type="PROSITE" id="PS00095">
    <property type="entry name" value="C5_MTASE_2"/>
    <property type="match status" value="1"/>
</dbReference>
<keyword evidence="1 5" id="KW-0489">Methyltransferase</keyword>
<dbReference type="PRINTS" id="PR00105">
    <property type="entry name" value="C5METTRFRASE"/>
</dbReference>
<dbReference type="PANTHER" id="PTHR10629">
    <property type="entry name" value="CYTOSINE-SPECIFIC METHYLTRANSFERASE"/>
    <property type="match status" value="1"/>
</dbReference>
<dbReference type="PROSITE" id="PS51679">
    <property type="entry name" value="SAM_MT_C5"/>
    <property type="match status" value="1"/>
</dbReference>
<comment type="caution">
    <text evidence="8">The sequence shown here is derived from an EMBL/GenBank/DDBJ whole genome shotgun (WGS) entry which is preliminary data.</text>
</comment>
<comment type="catalytic activity">
    <reaction evidence="7">
        <text>a 2'-deoxycytidine in DNA + S-adenosyl-L-methionine = a 5-methyl-2'-deoxycytidine in DNA + S-adenosyl-L-homocysteine + H(+)</text>
        <dbReference type="Rhea" id="RHEA:13681"/>
        <dbReference type="Rhea" id="RHEA-COMP:11369"/>
        <dbReference type="Rhea" id="RHEA-COMP:11370"/>
        <dbReference type="ChEBI" id="CHEBI:15378"/>
        <dbReference type="ChEBI" id="CHEBI:57856"/>
        <dbReference type="ChEBI" id="CHEBI:59789"/>
        <dbReference type="ChEBI" id="CHEBI:85452"/>
        <dbReference type="ChEBI" id="CHEBI:85454"/>
        <dbReference type="EC" id="2.1.1.37"/>
    </reaction>
</comment>
<dbReference type="Pfam" id="PF00145">
    <property type="entry name" value="DNA_methylase"/>
    <property type="match status" value="1"/>
</dbReference>
<dbReference type="GO" id="GO:0032259">
    <property type="term" value="P:methylation"/>
    <property type="evidence" value="ECO:0007669"/>
    <property type="project" value="UniProtKB-KW"/>
</dbReference>
<dbReference type="PROSITE" id="PS00094">
    <property type="entry name" value="C5_MTASE_1"/>
    <property type="match status" value="1"/>
</dbReference>
<evidence type="ECO:0000313" key="8">
    <source>
        <dbReference type="EMBL" id="RZU32484.1"/>
    </source>
</evidence>
<dbReference type="SUPFAM" id="SSF53335">
    <property type="entry name" value="S-adenosyl-L-methionine-dependent methyltransferases"/>
    <property type="match status" value="1"/>
</dbReference>
<reference evidence="8 9" key="1">
    <citation type="submission" date="2019-02" db="EMBL/GenBank/DDBJ databases">
        <title>Sequencing the genomes of 1000 actinobacteria strains.</title>
        <authorList>
            <person name="Klenk H.-P."/>
        </authorList>
    </citation>
    <scope>NUCLEOTIDE SEQUENCE [LARGE SCALE GENOMIC DNA]</scope>
    <source>
        <strain evidence="8 9">DSM 44509</strain>
    </source>
</reference>
<dbReference type="InterPro" id="IPR050390">
    <property type="entry name" value="C5-Methyltransferase"/>
</dbReference>
<dbReference type="InterPro" id="IPR001525">
    <property type="entry name" value="C5_MeTfrase"/>
</dbReference>
<keyword evidence="2 5" id="KW-0808">Transferase</keyword>
<dbReference type="Gene3D" id="3.40.50.150">
    <property type="entry name" value="Vaccinia Virus protein VP39"/>
    <property type="match status" value="1"/>
</dbReference>
<organism evidence="8 9">
    <name type="scientific">Blastococcus saxobsidens</name>
    <dbReference type="NCBI Taxonomy" id="138336"/>
    <lineage>
        <taxon>Bacteria</taxon>
        <taxon>Bacillati</taxon>
        <taxon>Actinomycetota</taxon>
        <taxon>Actinomycetes</taxon>
        <taxon>Geodermatophilales</taxon>
        <taxon>Geodermatophilaceae</taxon>
        <taxon>Blastococcus</taxon>
    </lineage>
</organism>
<dbReference type="InterPro" id="IPR029063">
    <property type="entry name" value="SAM-dependent_MTases_sf"/>
</dbReference>
<dbReference type="PANTHER" id="PTHR10629:SF52">
    <property type="entry name" value="DNA (CYTOSINE-5)-METHYLTRANSFERASE 1"/>
    <property type="match status" value="1"/>
</dbReference>
<evidence type="ECO:0000256" key="1">
    <source>
        <dbReference type="ARBA" id="ARBA00022603"/>
    </source>
</evidence>
<dbReference type="RefSeq" id="WP_242611088.1">
    <property type="nucleotide sequence ID" value="NZ_POQT01000013.1"/>
</dbReference>
<accession>A0A4Q7Y7E6</accession>
<dbReference type="InterPro" id="IPR031303">
    <property type="entry name" value="C5_meth_CS"/>
</dbReference>
<evidence type="ECO:0000256" key="2">
    <source>
        <dbReference type="ARBA" id="ARBA00022679"/>
    </source>
</evidence>
<evidence type="ECO:0000256" key="7">
    <source>
        <dbReference type="RuleBase" id="RU000417"/>
    </source>
</evidence>
<keyword evidence="4" id="KW-0680">Restriction system</keyword>
<comment type="similarity">
    <text evidence="5 6">Belongs to the class I-like SAM-binding methyltransferase superfamily. C5-methyltransferase family.</text>
</comment>
<dbReference type="GO" id="GO:0003677">
    <property type="term" value="F:DNA binding"/>
    <property type="evidence" value="ECO:0007669"/>
    <property type="project" value="TreeGrafter"/>
</dbReference>
<sequence length="370" mass="41170">MHEADREAHASQSGARPLRVIDLFAGCGGLTAGFASTGRYTPVAAVEHDLAAASTYAANFGEDHVYWGKIEDWVKGDLPEADVVVGGPPCQGFSNLGKRSPLDPRNELWRHYMETLIAVRPKAFLIENVDRFGASDQFQMLQQETLSGGLLEDYQIDARVVRATDFGAAQLRRRFIVIGTHRDLIKIPVPTGSVPKDEWKTVRQALEGLAPDVDPRDQLLPSATTQYFGKIVPGVFKSPDLHITRNYTDKSLERFGHIRPGGNRLDLPDRLKAPCWIGHDKGSMDVMGRMHWDRPSVTIRTEFFKPEKGRYLHPDEHRAITHHEAARLQGFPDEFQWCGSKIDIARQIGNAVPVELAQGLAVHLATGLTD</sequence>
<dbReference type="GO" id="GO:0044027">
    <property type="term" value="P:negative regulation of gene expression via chromosomal CpG island methylation"/>
    <property type="evidence" value="ECO:0007669"/>
    <property type="project" value="TreeGrafter"/>
</dbReference>
<feature type="active site" evidence="5">
    <location>
        <position position="90"/>
    </location>
</feature>
<gene>
    <name evidence="8" type="ORF">BKA19_2179</name>
</gene>
<dbReference type="EC" id="2.1.1.37" evidence="7"/>
<dbReference type="InterPro" id="IPR018117">
    <property type="entry name" value="C5_DNA_meth_AS"/>
</dbReference>
<dbReference type="GO" id="GO:0003886">
    <property type="term" value="F:DNA (cytosine-5-)-methyltransferase activity"/>
    <property type="evidence" value="ECO:0007669"/>
    <property type="project" value="UniProtKB-EC"/>
</dbReference>
<name>A0A4Q7Y7E6_9ACTN</name>
<evidence type="ECO:0000313" key="9">
    <source>
        <dbReference type="Proteomes" id="UP000292507"/>
    </source>
</evidence>
<dbReference type="NCBIfam" id="TIGR00675">
    <property type="entry name" value="dcm"/>
    <property type="match status" value="1"/>
</dbReference>
<keyword evidence="9" id="KW-1185">Reference proteome</keyword>
<keyword evidence="3 5" id="KW-0949">S-adenosyl-L-methionine</keyword>
<evidence type="ECO:0000256" key="3">
    <source>
        <dbReference type="ARBA" id="ARBA00022691"/>
    </source>
</evidence>
<dbReference type="GO" id="GO:0009307">
    <property type="term" value="P:DNA restriction-modification system"/>
    <property type="evidence" value="ECO:0007669"/>
    <property type="project" value="UniProtKB-KW"/>
</dbReference>